<name>L7Z9G6_CITFR</name>
<reference evidence="2" key="1">
    <citation type="journal article" date="2013" name="Antimicrob. Agents Chemother.">
        <title>Complete Sequence of the IncT-Type Plasmid pT-OXA-181 Carrying the blaOXA-181 Carbapenemase Gene from Citrobacter freundii.</title>
        <authorList>
            <person name="Villa L."/>
            <person name="Carattoli A."/>
            <person name="Nordmann P."/>
            <person name="Carta C."/>
            <person name="Poirel L."/>
        </authorList>
    </citation>
    <scope>NUCLEOTIDE SEQUENCE</scope>
    <source>
        <strain evidence="2">CFSTE</strain>
        <plasmid evidence="2">pT-OXA-181</plasmid>
    </source>
</reference>
<organism evidence="2">
    <name type="scientific">Citrobacter freundii</name>
    <dbReference type="NCBI Taxonomy" id="546"/>
    <lineage>
        <taxon>Bacteria</taxon>
        <taxon>Pseudomonadati</taxon>
        <taxon>Pseudomonadota</taxon>
        <taxon>Gammaproteobacteria</taxon>
        <taxon>Enterobacterales</taxon>
        <taxon>Enterobacteriaceae</taxon>
        <taxon>Citrobacter</taxon>
        <taxon>Citrobacter freundii complex</taxon>
    </lineage>
</organism>
<accession>L7Z9G6</accession>
<protein>
    <submittedName>
        <fullName evidence="2">Uncharacterized protein</fullName>
    </submittedName>
</protein>
<geneLocation type="plasmid" evidence="2">
    <name>pT-OXA-181</name>
</geneLocation>
<sequence>MQSPAKKRVTPLRSTSAMTNTIRLNYPQHVVSLTMLEAIEVLKSGPFGVFLTFNDPRTGALVQKLFPFFYRPHNTYGLKGRCFVSEWLGLPVYIPSDLSLFIEGQQDLNCQTRFLMQEGGFLCAGDYKNETFRLEFLTNIRVDTTFDTDFLELLSRSGHGHLATDVPPGRAGRGESATANRKNESVVS</sequence>
<feature type="region of interest" description="Disordered" evidence="1">
    <location>
        <begin position="162"/>
        <end position="188"/>
    </location>
</feature>
<evidence type="ECO:0000256" key="1">
    <source>
        <dbReference type="SAM" id="MobiDB-lite"/>
    </source>
</evidence>
<dbReference type="EMBL" id="JQ996150">
    <property type="protein sequence ID" value="AGE11251.1"/>
    <property type="molecule type" value="Genomic_DNA"/>
</dbReference>
<keyword evidence="2" id="KW-0614">Plasmid</keyword>
<proteinExistence type="predicted"/>
<dbReference type="AlphaFoldDB" id="L7Z9G6"/>
<evidence type="ECO:0000313" key="2">
    <source>
        <dbReference type="EMBL" id="AGE11251.1"/>
    </source>
</evidence>